<dbReference type="AlphaFoldDB" id="A0A2P2NP09"/>
<protein>
    <submittedName>
        <fullName evidence="1">Uncharacterized protein</fullName>
    </submittedName>
</protein>
<evidence type="ECO:0000313" key="1">
    <source>
        <dbReference type="EMBL" id="MBX44175.1"/>
    </source>
</evidence>
<name>A0A2P2NP09_RHIMU</name>
<dbReference type="EMBL" id="GGEC01063691">
    <property type="protein sequence ID" value="MBX44175.1"/>
    <property type="molecule type" value="Transcribed_RNA"/>
</dbReference>
<proteinExistence type="predicted"/>
<accession>A0A2P2NP09</accession>
<organism evidence="1">
    <name type="scientific">Rhizophora mucronata</name>
    <name type="common">Asiatic mangrove</name>
    <dbReference type="NCBI Taxonomy" id="61149"/>
    <lineage>
        <taxon>Eukaryota</taxon>
        <taxon>Viridiplantae</taxon>
        <taxon>Streptophyta</taxon>
        <taxon>Embryophyta</taxon>
        <taxon>Tracheophyta</taxon>
        <taxon>Spermatophyta</taxon>
        <taxon>Magnoliopsida</taxon>
        <taxon>eudicotyledons</taxon>
        <taxon>Gunneridae</taxon>
        <taxon>Pentapetalae</taxon>
        <taxon>rosids</taxon>
        <taxon>fabids</taxon>
        <taxon>Malpighiales</taxon>
        <taxon>Rhizophoraceae</taxon>
        <taxon>Rhizophora</taxon>
    </lineage>
</organism>
<sequence>METNTSPPRNMRKVKTMSWESEKTSISTVDMLDTVAADTDVKK</sequence>
<reference evidence="1" key="1">
    <citation type="submission" date="2018-02" db="EMBL/GenBank/DDBJ databases">
        <title>Rhizophora mucronata_Transcriptome.</title>
        <authorList>
            <person name="Meera S.P."/>
            <person name="Sreeshan A."/>
            <person name="Augustine A."/>
        </authorList>
    </citation>
    <scope>NUCLEOTIDE SEQUENCE</scope>
    <source>
        <tissue evidence="1">Leaf</tissue>
    </source>
</reference>